<sequence>MAVAPNYRHTAGWATERVDVGSIAGNKDRVQVAVVWRHGTNNYFQGNGFAIDDLSIKPVDGPDTLTALASTTDITLNWSSGGRSIPLDPNWIPPTEEEKRAFLVANSPSVNDHEDIVSEELSYFAEKHESAFTADILSSENMFSSARWARQGGETFADAVPITIPYNGSGTTVGYVNDYGPIENTGLNCPWVGYYSASSTFLGPDVVYSLSLLDSTTIVAVSLLQSSYDTGLGIYDASDSSLVLGNDDYNPGLQSYVECELDSGTYYIVVDGWSSSSGSYVIEVFEVI</sequence>
<dbReference type="AlphaFoldDB" id="A0A382MJQ9"/>
<dbReference type="Gene3D" id="2.60.120.380">
    <property type="match status" value="1"/>
</dbReference>
<proteinExistence type="predicted"/>
<name>A0A382MJQ9_9ZZZZ</name>
<accession>A0A382MJQ9</accession>
<protein>
    <recommendedName>
        <fullName evidence="2">Peptidase C-terminal archaeal/bacterial domain-containing protein</fullName>
    </recommendedName>
</protein>
<reference evidence="1" key="1">
    <citation type="submission" date="2018-05" db="EMBL/GenBank/DDBJ databases">
        <authorList>
            <person name="Lanie J.A."/>
            <person name="Ng W.-L."/>
            <person name="Kazmierczak K.M."/>
            <person name="Andrzejewski T.M."/>
            <person name="Davidsen T.M."/>
            <person name="Wayne K.J."/>
            <person name="Tettelin H."/>
            <person name="Glass J.I."/>
            <person name="Rusch D."/>
            <person name="Podicherti R."/>
            <person name="Tsui H.-C.T."/>
            <person name="Winkler M.E."/>
        </authorList>
    </citation>
    <scope>NUCLEOTIDE SEQUENCE</scope>
</reference>
<evidence type="ECO:0000313" key="1">
    <source>
        <dbReference type="EMBL" id="SVC49233.1"/>
    </source>
</evidence>
<feature type="non-terminal residue" evidence="1">
    <location>
        <position position="288"/>
    </location>
</feature>
<organism evidence="1">
    <name type="scientific">marine metagenome</name>
    <dbReference type="NCBI Taxonomy" id="408172"/>
    <lineage>
        <taxon>unclassified sequences</taxon>
        <taxon>metagenomes</taxon>
        <taxon>ecological metagenomes</taxon>
    </lineage>
</organism>
<evidence type="ECO:0008006" key="2">
    <source>
        <dbReference type="Google" id="ProtNLM"/>
    </source>
</evidence>
<dbReference type="EMBL" id="UINC01094196">
    <property type="protein sequence ID" value="SVC49233.1"/>
    <property type="molecule type" value="Genomic_DNA"/>
</dbReference>
<gene>
    <name evidence="1" type="ORF">METZ01_LOCUS302087</name>
</gene>